<keyword evidence="2" id="KW-0547">Nucleotide-binding</keyword>
<dbReference type="SMART" id="SM00382">
    <property type="entry name" value="AAA"/>
    <property type="match status" value="1"/>
</dbReference>
<name>A0A084JPB7_9FIRM</name>
<dbReference type="GO" id="GO:0015188">
    <property type="term" value="F:L-isoleucine transmembrane transporter activity"/>
    <property type="evidence" value="ECO:0007669"/>
    <property type="project" value="TreeGrafter"/>
</dbReference>
<keyword evidence="1" id="KW-0813">Transport</keyword>
<dbReference type="RefSeq" id="WP_038280085.1">
    <property type="nucleotide sequence ID" value="NZ_JPME01000010.1"/>
</dbReference>
<dbReference type="SUPFAM" id="SSF52540">
    <property type="entry name" value="P-loop containing nucleoside triphosphate hydrolases"/>
    <property type="match status" value="1"/>
</dbReference>
<dbReference type="AlphaFoldDB" id="A0A084JPB7"/>
<organism evidence="5 6">
    <name type="scientific">Lacrimispora celerecrescens</name>
    <dbReference type="NCBI Taxonomy" id="29354"/>
    <lineage>
        <taxon>Bacteria</taxon>
        <taxon>Bacillati</taxon>
        <taxon>Bacillota</taxon>
        <taxon>Clostridia</taxon>
        <taxon>Lachnospirales</taxon>
        <taxon>Lachnospiraceae</taxon>
        <taxon>Lacrimispora</taxon>
    </lineage>
</organism>
<dbReference type="EMBL" id="JPME01000010">
    <property type="protein sequence ID" value="KEZ90801.1"/>
    <property type="molecule type" value="Genomic_DNA"/>
</dbReference>
<dbReference type="Proteomes" id="UP000028525">
    <property type="component" value="Unassembled WGS sequence"/>
</dbReference>
<dbReference type="PANTHER" id="PTHR45772">
    <property type="entry name" value="CONSERVED COMPONENT OF ABC TRANSPORTER FOR NATURAL AMINO ACIDS-RELATED"/>
    <property type="match status" value="1"/>
</dbReference>
<evidence type="ECO:0000256" key="1">
    <source>
        <dbReference type="ARBA" id="ARBA00022448"/>
    </source>
</evidence>
<reference evidence="5 6" key="1">
    <citation type="submission" date="2014-07" db="EMBL/GenBank/DDBJ databases">
        <title>Draft genome of Clostridium celerecrescens 152B isolated from sediments associated with methane hydrate from Krishna Godavari basin.</title>
        <authorList>
            <person name="Honkalas V.S."/>
            <person name="Dabir A.P."/>
            <person name="Arora P."/>
            <person name="Dhakephalkar P.K."/>
        </authorList>
    </citation>
    <scope>NUCLEOTIDE SEQUENCE [LARGE SCALE GENOMIC DNA]</scope>
    <source>
        <strain evidence="5 6">152B</strain>
    </source>
</reference>
<dbReference type="CDD" id="cd03219">
    <property type="entry name" value="ABC_Mj1267_LivG_branched"/>
    <property type="match status" value="1"/>
</dbReference>
<dbReference type="STRING" id="29354.IO98_08770"/>
<dbReference type="PROSITE" id="PS50893">
    <property type="entry name" value="ABC_TRANSPORTER_2"/>
    <property type="match status" value="1"/>
</dbReference>
<dbReference type="GO" id="GO:0016887">
    <property type="term" value="F:ATP hydrolysis activity"/>
    <property type="evidence" value="ECO:0007669"/>
    <property type="project" value="InterPro"/>
</dbReference>
<dbReference type="GO" id="GO:0015808">
    <property type="term" value="P:L-alanine transport"/>
    <property type="evidence" value="ECO:0007669"/>
    <property type="project" value="TreeGrafter"/>
</dbReference>
<dbReference type="GO" id="GO:0005886">
    <property type="term" value="C:plasma membrane"/>
    <property type="evidence" value="ECO:0007669"/>
    <property type="project" value="TreeGrafter"/>
</dbReference>
<accession>A0A084JPB7</accession>
<dbReference type="InterPro" id="IPR032823">
    <property type="entry name" value="BCA_ABC_TP_C"/>
</dbReference>
<sequence length="288" mass="32183">MSNIAKTPINVLHMQDITMQFGGVVAVNGLTLDVNQGEIVALIGPNGAGKTTAFNCVTGIYEPTFGQVDFMGETILSNTPKGKMKKTYLGEVSPRPIPIISSTPDVITKKGIARTFQNIRLFGQLTVFDNVLIAKHMRAKQNVFSATLRLNRKEEERMRAETTALLEEQNLLHLKDEIATSLPYGLQRRLEIARALATEPKFLLLDEPAAGMNPQETQELTDFIKQIRDSYHLTVFMIEHHMDLVMQISDRIYVLDFGKLIAHGTPEDIQNNERVIEAYLGVSDDAED</sequence>
<proteinExistence type="predicted"/>
<dbReference type="Pfam" id="PF00005">
    <property type="entry name" value="ABC_tran"/>
    <property type="match status" value="1"/>
</dbReference>
<evidence type="ECO:0000259" key="4">
    <source>
        <dbReference type="PROSITE" id="PS50893"/>
    </source>
</evidence>
<evidence type="ECO:0000313" key="6">
    <source>
        <dbReference type="Proteomes" id="UP000028525"/>
    </source>
</evidence>
<keyword evidence="6" id="KW-1185">Reference proteome</keyword>
<dbReference type="GO" id="GO:1903806">
    <property type="term" value="P:L-isoleucine import across plasma membrane"/>
    <property type="evidence" value="ECO:0007669"/>
    <property type="project" value="TreeGrafter"/>
</dbReference>
<gene>
    <name evidence="5" type="ORF">IO98_08770</name>
</gene>
<dbReference type="InterPro" id="IPR003593">
    <property type="entry name" value="AAA+_ATPase"/>
</dbReference>
<comment type="caution">
    <text evidence="5">The sequence shown here is derived from an EMBL/GenBank/DDBJ whole genome shotgun (WGS) entry which is preliminary data.</text>
</comment>
<feature type="domain" description="ABC transporter" evidence="4">
    <location>
        <begin position="12"/>
        <end position="282"/>
    </location>
</feature>
<dbReference type="Pfam" id="PF12399">
    <property type="entry name" value="BCA_ABC_TP_C"/>
    <property type="match status" value="1"/>
</dbReference>
<dbReference type="PANTHER" id="PTHR45772:SF7">
    <property type="entry name" value="AMINO ACID ABC TRANSPORTER ATP-BINDING PROTEIN"/>
    <property type="match status" value="1"/>
</dbReference>
<dbReference type="GO" id="GO:0015192">
    <property type="term" value="F:L-phenylalanine transmembrane transporter activity"/>
    <property type="evidence" value="ECO:0007669"/>
    <property type="project" value="TreeGrafter"/>
</dbReference>
<dbReference type="InterPro" id="IPR027417">
    <property type="entry name" value="P-loop_NTPase"/>
</dbReference>
<dbReference type="GO" id="GO:0005304">
    <property type="term" value="F:L-valine transmembrane transporter activity"/>
    <property type="evidence" value="ECO:0007669"/>
    <property type="project" value="TreeGrafter"/>
</dbReference>
<evidence type="ECO:0000256" key="3">
    <source>
        <dbReference type="ARBA" id="ARBA00022840"/>
    </source>
</evidence>
<dbReference type="InterPro" id="IPR051120">
    <property type="entry name" value="ABC_AA/LPS_Transport"/>
</dbReference>
<dbReference type="OrthoDB" id="9805514at2"/>
<dbReference type="GO" id="GO:1903805">
    <property type="term" value="P:L-valine import across plasma membrane"/>
    <property type="evidence" value="ECO:0007669"/>
    <property type="project" value="TreeGrafter"/>
</dbReference>
<keyword evidence="3" id="KW-0067">ATP-binding</keyword>
<dbReference type="GO" id="GO:0005524">
    <property type="term" value="F:ATP binding"/>
    <property type="evidence" value="ECO:0007669"/>
    <property type="project" value="UniProtKB-KW"/>
</dbReference>
<dbReference type="InterPro" id="IPR003439">
    <property type="entry name" value="ABC_transporter-like_ATP-bd"/>
</dbReference>
<dbReference type="GO" id="GO:0042941">
    <property type="term" value="P:D-alanine transmembrane transport"/>
    <property type="evidence" value="ECO:0007669"/>
    <property type="project" value="TreeGrafter"/>
</dbReference>
<protein>
    <submittedName>
        <fullName evidence="5">ABC transporter</fullName>
    </submittedName>
</protein>
<evidence type="ECO:0000256" key="2">
    <source>
        <dbReference type="ARBA" id="ARBA00022741"/>
    </source>
</evidence>
<dbReference type="Gene3D" id="3.40.50.300">
    <property type="entry name" value="P-loop containing nucleotide triphosphate hydrolases"/>
    <property type="match status" value="1"/>
</dbReference>
<evidence type="ECO:0000313" key="5">
    <source>
        <dbReference type="EMBL" id="KEZ90801.1"/>
    </source>
</evidence>